<accession>A0A5E4PG66</accession>
<dbReference type="AlphaFoldDB" id="A0A5E4PG66"/>
<keyword evidence="2" id="KW-1185">Reference proteome</keyword>
<reference evidence="1 2" key="1">
    <citation type="submission" date="2019-08" db="EMBL/GenBank/DDBJ databases">
        <authorList>
            <person name="Guy L."/>
        </authorList>
    </citation>
    <scope>NUCLEOTIDE SEQUENCE [LARGE SCALE GENOMIC DNA]</scope>
    <source>
        <strain evidence="1 2">SGT-108</strain>
    </source>
</reference>
<organism evidence="1 2">
    <name type="scientific">Aquicella siphonis</name>
    <dbReference type="NCBI Taxonomy" id="254247"/>
    <lineage>
        <taxon>Bacteria</taxon>
        <taxon>Pseudomonadati</taxon>
        <taxon>Pseudomonadota</taxon>
        <taxon>Gammaproteobacteria</taxon>
        <taxon>Legionellales</taxon>
        <taxon>Coxiellaceae</taxon>
        <taxon>Aquicella</taxon>
    </lineage>
</organism>
<dbReference type="EMBL" id="LR699119">
    <property type="protein sequence ID" value="VVC75361.1"/>
    <property type="molecule type" value="Genomic_DNA"/>
</dbReference>
<protein>
    <submittedName>
        <fullName evidence="1">Uncharacterized protein</fullName>
    </submittedName>
</protein>
<dbReference type="RefSeq" id="WP_148338613.1">
    <property type="nucleotide sequence ID" value="NZ_LR699119.1"/>
</dbReference>
<gene>
    <name evidence="1" type="ORF">AQUSIP_06510</name>
</gene>
<dbReference type="Proteomes" id="UP000324194">
    <property type="component" value="Chromosome 1"/>
</dbReference>
<dbReference type="KEGG" id="asip:AQUSIP_06510"/>
<evidence type="ECO:0000313" key="1">
    <source>
        <dbReference type="EMBL" id="VVC75361.1"/>
    </source>
</evidence>
<proteinExistence type="predicted"/>
<sequence length="264" mass="30508">MPKNKRSMTPNEKIIASALSSFQYTAHFWADDDMDAGRQNELLSPKKGESKKATHGELGYLKTRISEEFISEMNRLKKSNLEPLDLIDEIEKLVRRCEKLSENIRTYQEYYYVPSRNDYVHGYDVEEIPSSSGHRNAVSHDEGRLEKNFSAVRKKLDQVKVNYRQDLLVQDIHLQMEKIKKDGGFKNNKWNDATSRYPQKYAVLQDVLQYLSGGMDIRELSSVVHSNEKYDKGGVGRSETGKLLDRALELKGEVLKRHTARHGR</sequence>
<evidence type="ECO:0000313" key="2">
    <source>
        <dbReference type="Proteomes" id="UP000324194"/>
    </source>
</evidence>
<name>A0A5E4PG66_9COXI</name>